<dbReference type="Proteomes" id="UP000247480">
    <property type="component" value="Unassembled WGS sequence"/>
</dbReference>
<sequence length="82" mass="9025">MGGFCCRFCLEGAIRYSGFDSAQHRVECLLKLRQIYLNPIGINRSAAGAIYSHRYSRSGEPSGVFAQGQLDTRAIQPKCLIG</sequence>
<reference evidence="1 2" key="1">
    <citation type="submission" date="2018-04" db="EMBL/GenBank/DDBJ databases">
        <title>Draft genome sequence of Pseudomonas syringae pv. actinidiae biovar 1 strains isolated from kiwifruit in Kagawa prefecture.</title>
        <authorList>
            <person name="Tabuchi M."/>
            <person name="Saito M."/>
            <person name="Fujiwara S."/>
            <person name="Sasa N."/>
            <person name="Akimitsu K."/>
            <person name="Gomi K."/>
            <person name="Konishi-Sugita S."/>
            <person name="Hamano K."/>
            <person name="Kataoka I."/>
        </authorList>
    </citation>
    <scope>NUCLEOTIDE SEQUENCE [LARGE SCALE GENOMIC DNA]</scope>
    <source>
        <strain evidence="1 2">MAFF212206</strain>
    </source>
</reference>
<comment type="caution">
    <text evidence="1">The sequence shown here is derived from an EMBL/GenBank/DDBJ whole genome shotgun (WGS) entry which is preliminary data.</text>
</comment>
<gene>
    <name evidence="1" type="ORF">KPSA1_06518</name>
</gene>
<dbReference type="EMBL" id="BGJZ01000337">
    <property type="protein sequence ID" value="GBH13038.1"/>
    <property type="molecule type" value="Genomic_DNA"/>
</dbReference>
<organism evidence="1 2">
    <name type="scientific">Pseudomonas syringae pv. actinidiae</name>
    <dbReference type="NCBI Taxonomy" id="103796"/>
    <lineage>
        <taxon>Bacteria</taxon>
        <taxon>Pseudomonadati</taxon>
        <taxon>Pseudomonadota</taxon>
        <taxon>Gammaproteobacteria</taxon>
        <taxon>Pseudomonadales</taxon>
        <taxon>Pseudomonadaceae</taxon>
        <taxon>Pseudomonas</taxon>
        <taxon>Pseudomonas syringae</taxon>
    </lineage>
</organism>
<name>A0A2V0QQY4_PSESF</name>
<evidence type="ECO:0000313" key="1">
    <source>
        <dbReference type="EMBL" id="GBH13038.1"/>
    </source>
</evidence>
<protein>
    <submittedName>
        <fullName evidence="1">Uncharacterized protein</fullName>
    </submittedName>
</protein>
<accession>A0A2V0QQY4</accession>
<evidence type="ECO:0000313" key="2">
    <source>
        <dbReference type="Proteomes" id="UP000247480"/>
    </source>
</evidence>
<dbReference type="AlphaFoldDB" id="A0A2V0QQY4"/>
<proteinExistence type="predicted"/>